<evidence type="ECO:0000259" key="1">
    <source>
        <dbReference type="Pfam" id="PF07880"/>
    </source>
</evidence>
<evidence type="ECO:0000313" key="2">
    <source>
        <dbReference type="EMBL" id="CAB4153779.1"/>
    </source>
</evidence>
<reference evidence="2" key="1">
    <citation type="submission" date="2020-04" db="EMBL/GenBank/DDBJ databases">
        <authorList>
            <person name="Chiriac C."/>
            <person name="Salcher M."/>
            <person name="Ghai R."/>
            <person name="Kavagutti S V."/>
        </authorList>
    </citation>
    <scope>NUCLEOTIDE SEQUENCE</scope>
</reference>
<proteinExistence type="predicted"/>
<dbReference type="GO" id="GO:0019076">
    <property type="term" value="P:viral release from host cell"/>
    <property type="evidence" value="ECO:0007669"/>
    <property type="project" value="InterPro"/>
</dbReference>
<dbReference type="InterPro" id="IPR008987">
    <property type="entry name" value="Baseplate_struct_prot_Gp9/10_N"/>
</dbReference>
<name>A0A6J5NE49_9CAUD</name>
<accession>A0A6J5NE49</accession>
<dbReference type="InterPro" id="IPR036240">
    <property type="entry name" value="Gp9-like_sf"/>
</dbReference>
<dbReference type="EMBL" id="LR796598">
    <property type="protein sequence ID" value="CAB4153779.1"/>
    <property type="molecule type" value="Genomic_DNA"/>
</dbReference>
<feature type="domain" description="Baseplate structural protein Gp9/Gp10 N-terminal" evidence="1">
    <location>
        <begin position="3"/>
        <end position="43"/>
    </location>
</feature>
<protein>
    <submittedName>
        <fullName evidence="2">Baseplate structural protein Gp9/Gp10</fullName>
    </submittedName>
</protein>
<dbReference type="SUPFAM" id="SSF50017">
    <property type="entry name" value="gp9"/>
    <property type="match status" value="1"/>
</dbReference>
<dbReference type="Pfam" id="PF07880">
    <property type="entry name" value="T4_gp9_10_N"/>
    <property type="match status" value="1"/>
</dbReference>
<gene>
    <name evidence="2" type="ORF">UFOVP634_24</name>
</gene>
<sequence>MAKQIINVGTSANDGTGDTLRASQVKANANFTELYDAKDAYLKYVCNLNQTGTGAPTVQVLENTLGNIVWTRTAVGQYSGTLNGAFPNNLKVWFSKVNSQGASQTFNAVLTHGTANIIYLIVRDADNTTPTDDIYLATFEIRVYP</sequence>
<organism evidence="2">
    <name type="scientific">uncultured Caudovirales phage</name>
    <dbReference type="NCBI Taxonomy" id="2100421"/>
    <lineage>
        <taxon>Viruses</taxon>
        <taxon>Duplodnaviria</taxon>
        <taxon>Heunggongvirae</taxon>
        <taxon>Uroviricota</taxon>
        <taxon>Caudoviricetes</taxon>
        <taxon>Peduoviridae</taxon>
        <taxon>Maltschvirus</taxon>
        <taxon>Maltschvirus maltsch</taxon>
    </lineage>
</organism>